<evidence type="ECO:0000313" key="12">
    <source>
        <dbReference type="EMBL" id="KKM81946.1"/>
    </source>
</evidence>
<sequence length="459" mass="52535">MTNLGSGFLNDGNMILSTDFYQLTMAAAYFQYNLENNIKGRDDIATFELFVRKFPKNRNYLIFAGLEQAIYYLLNARFTKKSIEFLRRKPVFKKIDSSFFNEYLPTFNFNLDVWSMQEGNFFFPNEPIMRIKGPIIHAQLAETYLLNVINFQTLVASKASRIRNIAPNKTLLEFGTRRSHSPLAGVYAARASYIAGFNGTSNVIADLELGINSTGTMAHSFVQKFDTEFDSFKVYFDLYDEDSILLIDTYDTENGAELSTQFGNKIKGVRIDSGDLIAHSKKVRQILDEKGCSDVLIVASSDLNEYKIKEIIDKNAPIDAFGVGTELATSRDDPTLSGVYKLIEYNNTPRIKISEEKITYPGIKQVYRKYDRNGILEEDIITLSDEPAPANSDPLLHPIMKNGRLISNLPEIDEIQRYYLENMKKLSQVYKKLENVQPFEIKFSKTLIELTNQLKRKHR</sequence>
<evidence type="ECO:0000256" key="6">
    <source>
        <dbReference type="ARBA" id="ARBA00022642"/>
    </source>
</evidence>
<accession>A0A0F9L446</accession>
<dbReference type="AlphaFoldDB" id="A0A0F9L446"/>
<keyword evidence="5" id="KW-0436">Ligase</keyword>
<dbReference type="EMBL" id="LAZR01007938">
    <property type="protein sequence ID" value="KKM81946.1"/>
    <property type="molecule type" value="Genomic_DNA"/>
</dbReference>
<dbReference type="CDD" id="cd01570">
    <property type="entry name" value="NAPRTase_A"/>
    <property type="match status" value="1"/>
</dbReference>
<name>A0A0F9L446_9ZZZZ</name>
<evidence type="ECO:0000256" key="3">
    <source>
        <dbReference type="ARBA" id="ARBA00013236"/>
    </source>
</evidence>
<dbReference type="Pfam" id="PF17767">
    <property type="entry name" value="NAPRTase_N"/>
    <property type="match status" value="1"/>
</dbReference>
<dbReference type="Pfam" id="PF04095">
    <property type="entry name" value="NAPRTase"/>
    <property type="match status" value="1"/>
</dbReference>
<dbReference type="InterPro" id="IPR041525">
    <property type="entry name" value="N/Namide_PRibTrfase"/>
</dbReference>
<protein>
    <recommendedName>
        <fullName evidence="3">nicotinate phosphoribosyltransferase</fullName>
        <ecNumber evidence="3">6.3.4.21</ecNumber>
    </recommendedName>
</protein>
<dbReference type="PANTHER" id="PTHR11098">
    <property type="entry name" value="NICOTINATE PHOSPHORIBOSYLTRANSFERASE"/>
    <property type="match status" value="1"/>
</dbReference>
<evidence type="ECO:0000256" key="1">
    <source>
        <dbReference type="ARBA" id="ARBA00004952"/>
    </source>
</evidence>
<dbReference type="SUPFAM" id="SSF51690">
    <property type="entry name" value="Nicotinate/Quinolinate PRTase C-terminal domain-like"/>
    <property type="match status" value="1"/>
</dbReference>
<evidence type="ECO:0000259" key="10">
    <source>
        <dbReference type="Pfam" id="PF17767"/>
    </source>
</evidence>
<evidence type="ECO:0000256" key="2">
    <source>
        <dbReference type="ARBA" id="ARBA00010897"/>
    </source>
</evidence>
<keyword evidence="7" id="KW-0808">Transferase</keyword>
<dbReference type="InterPro" id="IPR041619">
    <property type="entry name" value="NAPRTase_C"/>
</dbReference>
<dbReference type="GO" id="GO:0005829">
    <property type="term" value="C:cytosol"/>
    <property type="evidence" value="ECO:0007669"/>
    <property type="project" value="TreeGrafter"/>
</dbReference>
<dbReference type="GO" id="GO:0016740">
    <property type="term" value="F:transferase activity"/>
    <property type="evidence" value="ECO:0007669"/>
    <property type="project" value="UniProtKB-KW"/>
</dbReference>
<dbReference type="PANTHER" id="PTHR11098:SF1">
    <property type="entry name" value="NICOTINATE PHOSPHORIBOSYLTRANSFERASE"/>
    <property type="match status" value="1"/>
</dbReference>
<dbReference type="InterPro" id="IPR006405">
    <property type="entry name" value="Nic_PRibTrfase_pncB"/>
</dbReference>
<dbReference type="NCBIfam" id="TIGR01513">
    <property type="entry name" value="NAPRTase_put"/>
    <property type="match status" value="1"/>
</dbReference>
<feature type="domain" description="Nicotinate phosphoribosyltransferase C-terminal" evidence="11">
    <location>
        <begin position="391"/>
        <end position="450"/>
    </location>
</feature>
<dbReference type="PIRSF" id="PIRSF000484">
    <property type="entry name" value="NAPRT"/>
    <property type="match status" value="1"/>
</dbReference>
<keyword evidence="6" id="KW-0662">Pyridine nucleotide biosynthesis</keyword>
<comment type="pathway">
    <text evidence="1">Cofactor biosynthesis; NAD(+) biosynthesis; nicotinate D-ribonucleotide from nicotinate: step 1/1.</text>
</comment>
<evidence type="ECO:0000256" key="4">
    <source>
        <dbReference type="ARBA" id="ARBA00022553"/>
    </source>
</evidence>
<feature type="domain" description="Nicotinate/nicotinamide phosphoribosyltransferase" evidence="9">
    <location>
        <begin position="171"/>
        <end position="349"/>
    </location>
</feature>
<dbReference type="InterPro" id="IPR007229">
    <property type="entry name" value="Nic_PRibTrfase-Fam"/>
</dbReference>
<dbReference type="SUPFAM" id="SSF54675">
    <property type="entry name" value="Nicotinate/Quinolinate PRTase N-terminal domain-like"/>
    <property type="match status" value="1"/>
</dbReference>
<comment type="similarity">
    <text evidence="2">Belongs to the NAPRTase family.</text>
</comment>
<dbReference type="GO" id="GO:0004516">
    <property type="term" value="F:nicotinate phosphoribosyltransferase activity"/>
    <property type="evidence" value="ECO:0007669"/>
    <property type="project" value="UniProtKB-EC"/>
</dbReference>
<dbReference type="InterPro" id="IPR036068">
    <property type="entry name" value="Nicotinate_pribotase-like_C"/>
</dbReference>
<dbReference type="NCBIfam" id="NF009131">
    <property type="entry name" value="PRK12484.1"/>
    <property type="match status" value="1"/>
</dbReference>
<comment type="catalytic activity">
    <reaction evidence="8">
        <text>5-phospho-alpha-D-ribose 1-diphosphate + nicotinate + ATP + H2O = nicotinate beta-D-ribonucleotide + ADP + phosphate + diphosphate</text>
        <dbReference type="Rhea" id="RHEA:36163"/>
        <dbReference type="ChEBI" id="CHEBI:15377"/>
        <dbReference type="ChEBI" id="CHEBI:30616"/>
        <dbReference type="ChEBI" id="CHEBI:32544"/>
        <dbReference type="ChEBI" id="CHEBI:33019"/>
        <dbReference type="ChEBI" id="CHEBI:43474"/>
        <dbReference type="ChEBI" id="CHEBI:57502"/>
        <dbReference type="ChEBI" id="CHEBI:58017"/>
        <dbReference type="ChEBI" id="CHEBI:456216"/>
        <dbReference type="EC" id="6.3.4.21"/>
    </reaction>
</comment>
<evidence type="ECO:0000256" key="5">
    <source>
        <dbReference type="ARBA" id="ARBA00022598"/>
    </source>
</evidence>
<dbReference type="InterPro" id="IPR013785">
    <property type="entry name" value="Aldolase_TIM"/>
</dbReference>
<feature type="domain" description="Nicotinate phosphoribosyltransferase N-terminal" evidence="10">
    <location>
        <begin position="16"/>
        <end position="150"/>
    </location>
</feature>
<evidence type="ECO:0000259" key="11">
    <source>
        <dbReference type="Pfam" id="PF17956"/>
    </source>
</evidence>
<evidence type="ECO:0000256" key="8">
    <source>
        <dbReference type="ARBA" id="ARBA00048668"/>
    </source>
</evidence>
<dbReference type="UniPathway" id="UPA00253">
    <property type="reaction ID" value="UER00457"/>
</dbReference>
<gene>
    <name evidence="12" type="ORF">LCGC14_1324700</name>
</gene>
<evidence type="ECO:0000259" key="9">
    <source>
        <dbReference type="Pfam" id="PF04095"/>
    </source>
</evidence>
<dbReference type="InterPro" id="IPR040727">
    <property type="entry name" value="NAPRTase_N"/>
</dbReference>
<evidence type="ECO:0000256" key="7">
    <source>
        <dbReference type="ARBA" id="ARBA00022679"/>
    </source>
</evidence>
<reference evidence="12" key="1">
    <citation type="journal article" date="2015" name="Nature">
        <title>Complex archaea that bridge the gap between prokaryotes and eukaryotes.</title>
        <authorList>
            <person name="Spang A."/>
            <person name="Saw J.H."/>
            <person name="Jorgensen S.L."/>
            <person name="Zaremba-Niedzwiedzka K."/>
            <person name="Martijn J."/>
            <person name="Lind A.E."/>
            <person name="van Eijk R."/>
            <person name="Schleper C."/>
            <person name="Guy L."/>
            <person name="Ettema T.J."/>
        </authorList>
    </citation>
    <scope>NUCLEOTIDE SEQUENCE</scope>
</reference>
<comment type="caution">
    <text evidence="12">The sequence shown here is derived from an EMBL/GenBank/DDBJ whole genome shotgun (WGS) entry which is preliminary data.</text>
</comment>
<dbReference type="GO" id="GO:0034355">
    <property type="term" value="P:NAD+ biosynthetic process via the salvage pathway"/>
    <property type="evidence" value="ECO:0007669"/>
    <property type="project" value="TreeGrafter"/>
</dbReference>
<dbReference type="Pfam" id="PF17956">
    <property type="entry name" value="NAPRTase_C"/>
    <property type="match status" value="1"/>
</dbReference>
<dbReference type="Gene3D" id="3.20.140.10">
    <property type="entry name" value="nicotinate phosphoribosyltransferase"/>
    <property type="match status" value="1"/>
</dbReference>
<dbReference type="Gene3D" id="3.20.20.70">
    <property type="entry name" value="Aldolase class I"/>
    <property type="match status" value="1"/>
</dbReference>
<dbReference type="NCBIfam" id="NF006696">
    <property type="entry name" value="PRK09243.1-3"/>
    <property type="match status" value="1"/>
</dbReference>
<proteinExistence type="inferred from homology"/>
<organism evidence="12">
    <name type="scientific">marine sediment metagenome</name>
    <dbReference type="NCBI Taxonomy" id="412755"/>
    <lineage>
        <taxon>unclassified sequences</taxon>
        <taxon>metagenomes</taxon>
        <taxon>ecological metagenomes</taxon>
    </lineage>
</organism>
<keyword evidence="4" id="KW-0597">Phosphoprotein</keyword>
<dbReference type="EC" id="6.3.4.21" evidence="3"/>